<dbReference type="InterPro" id="IPR051906">
    <property type="entry name" value="TolC-like"/>
</dbReference>
<dbReference type="GO" id="GO:1990281">
    <property type="term" value="C:efflux pump complex"/>
    <property type="evidence" value="ECO:0007669"/>
    <property type="project" value="TreeGrafter"/>
</dbReference>
<organism evidence="9 10">
    <name type="scientific">Caldimicrobium thiodismutans</name>
    <dbReference type="NCBI Taxonomy" id="1653476"/>
    <lineage>
        <taxon>Bacteria</taxon>
        <taxon>Pseudomonadati</taxon>
        <taxon>Thermodesulfobacteriota</taxon>
        <taxon>Thermodesulfobacteria</taxon>
        <taxon>Thermodesulfobacteriales</taxon>
        <taxon>Thermodesulfobacteriaceae</taxon>
        <taxon>Caldimicrobium</taxon>
    </lineage>
</organism>
<keyword evidence="10" id="KW-1185">Reference proteome</keyword>
<dbReference type="InterPro" id="IPR003423">
    <property type="entry name" value="OMP_efflux"/>
</dbReference>
<evidence type="ECO:0000256" key="7">
    <source>
        <dbReference type="ARBA" id="ARBA00023237"/>
    </source>
</evidence>
<evidence type="ECO:0000256" key="3">
    <source>
        <dbReference type="ARBA" id="ARBA00022448"/>
    </source>
</evidence>
<dbReference type="Proteomes" id="UP000068196">
    <property type="component" value="Chromosome"/>
</dbReference>
<keyword evidence="5" id="KW-0812">Transmembrane</keyword>
<name>A0A0U4N0N0_9BACT</name>
<dbReference type="KEGG" id="cthi:THC_0376"/>
<dbReference type="GO" id="GO:0015562">
    <property type="term" value="F:efflux transmembrane transporter activity"/>
    <property type="evidence" value="ECO:0007669"/>
    <property type="project" value="InterPro"/>
</dbReference>
<sequence>MILSFSILPLFSLFAKEISLKEFLALALKNNLELKAFQQAIKASELEKEAAKGAYFPRLKLEELLSHSDIPAQVFTFKLNQEEFSAKDFEIKKLNDPKSRTNFETRLTLELPIWLGGKIQAQVKQAEAHFRALKNLYERKEEEVLSQVYQAYLFAILSKESIKVSESSIREAEEHLRIAKARYQAGTALLSDVYRAEVYLNRAKESQEKAKNYYSLAKKNLELLVNTSLGDFEVEDLASIPQIEIERVKTLAFQNRKDLKALEEEIKTQREAYKVTLSENLPQISAFATYSLNDKNYPFGSSGSGYLLGLGLTWKFDTGLTTLKKAQAELQKSSSLEKKYLFLKNNILFEIEKAHTEYQNALYKFKSAESRIQASTEMLRIIQLRYQSGLARMLDLLDAQSELDQARLERLQALKDLHEAYMQILLAGGILKEAL</sequence>
<keyword evidence="3" id="KW-0813">Transport</keyword>
<dbReference type="AlphaFoldDB" id="A0A0U4N0N0"/>
<feature type="coiled-coil region" evidence="8">
    <location>
        <begin position="123"/>
        <end position="182"/>
    </location>
</feature>
<comment type="similarity">
    <text evidence="2">Belongs to the outer membrane factor (OMF) (TC 1.B.17) family.</text>
</comment>
<dbReference type="PANTHER" id="PTHR30026">
    <property type="entry name" value="OUTER MEMBRANE PROTEIN TOLC"/>
    <property type="match status" value="1"/>
</dbReference>
<dbReference type="EMBL" id="AP014945">
    <property type="protein sequence ID" value="BAU22774.1"/>
    <property type="molecule type" value="Genomic_DNA"/>
</dbReference>
<evidence type="ECO:0000313" key="9">
    <source>
        <dbReference type="EMBL" id="BAU22774.1"/>
    </source>
</evidence>
<keyword evidence="6" id="KW-0472">Membrane</keyword>
<keyword evidence="7" id="KW-0998">Cell outer membrane</keyword>
<evidence type="ECO:0000313" key="10">
    <source>
        <dbReference type="Proteomes" id="UP000068196"/>
    </source>
</evidence>
<accession>A0A0U4N0N0</accession>
<evidence type="ECO:0000256" key="2">
    <source>
        <dbReference type="ARBA" id="ARBA00007613"/>
    </source>
</evidence>
<dbReference type="GO" id="GO:0015288">
    <property type="term" value="F:porin activity"/>
    <property type="evidence" value="ECO:0007669"/>
    <property type="project" value="TreeGrafter"/>
</dbReference>
<dbReference type="SUPFAM" id="SSF56954">
    <property type="entry name" value="Outer membrane efflux proteins (OEP)"/>
    <property type="match status" value="1"/>
</dbReference>
<reference evidence="10" key="2">
    <citation type="journal article" date="2016" name="Int. J. Syst. Evol. Microbiol.">
        <title>Caldimicrobium thiodismutans sp. nov., a sulfur-disproportionating bacterium isolated from a hot spring.</title>
        <authorList>
            <person name="Kojima H."/>
            <person name="Umezawa K."/>
            <person name="Fukui M."/>
        </authorList>
    </citation>
    <scope>NUCLEOTIDE SEQUENCE [LARGE SCALE GENOMIC DNA]</scope>
    <source>
        <strain evidence="10">TF1</strain>
    </source>
</reference>
<dbReference type="GO" id="GO:0009279">
    <property type="term" value="C:cell outer membrane"/>
    <property type="evidence" value="ECO:0007669"/>
    <property type="project" value="UniProtKB-SubCell"/>
</dbReference>
<dbReference type="Gene3D" id="1.20.1600.10">
    <property type="entry name" value="Outer membrane efflux proteins (OEP)"/>
    <property type="match status" value="1"/>
</dbReference>
<evidence type="ECO:0000256" key="4">
    <source>
        <dbReference type="ARBA" id="ARBA00022452"/>
    </source>
</evidence>
<reference evidence="9 10" key="1">
    <citation type="journal article" date="2016" name="Int. J. Syst. Evol. Microbiol.">
        <title>Caldimicrobium thiodismutans sp. nov., a sulfur-disproportionating bacterium isolated from a hot spring, and emended description of the genus Caldimicrobium.</title>
        <authorList>
            <person name="Kojima H."/>
            <person name="Umezawa K."/>
            <person name="Fukui M."/>
        </authorList>
    </citation>
    <scope>NUCLEOTIDE SEQUENCE [LARGE SCALE GENOMIC DNA]</scope>
    <source>
        <strain evidence="9 10">TF1</strain>
    </source>
</reference>
<proteinExistence type="inferred from homology"/>
<keyword evidence="8" id="KW-0175">Coiled coil</keyword>
<evidence type="ECO:0000256" key="5">
    <source>
        <dbReference type="ARBA" id="ARBA00022692"/>
    </source>
</evidence>
<evidence type="ECO:0000256" key="6">
    <source>
        <dbReference type="ARBA" id="ARBA00023136"/>
    </source>
</evidence>
<dbReference type="Pfam" id="PF02321">
    <property type="entry name" value="OEP"/>
    <property type="match status" value="2"/>
</dbReference>
<evidence type="ECO:0000256" key="8">
    <source>
        <dbReference type="SAM" id="Coils"/>
    </source>
</evidence>
<keyword evidence="4" id="KW-1134">Transmembrane beta strand</keyword>
<protein>
    <submittedName>
        <fullName evidence="9">Transporter</fullName>
    </submittedName>
</protein>
<gene>
    <name evidence="9" type="ORF">THC_0376</name>
</gene>
<evidence type="ECO:0000256" key="1">
    <source>
        <dbReference type="ARBA" id="ARBA00004442"/>
    </source>
</evidence>
<dbReference type="STRING" id="1653476.THC_0376"/>
<comment type="subcellular location">
    <subcellularLocation>
        <location evidence="1">Cell outer membrane</location>
    </subcellularLocation>
</comment>
<dbReference type="PANTHER" id="PTHR30026:SF21">
    <property type="entry name" value="SLR1270 PROTEIN"/>
    <property type="match status" value="1"/>
</dbReference>